<dbReference type="InterPro" id="IPR015421">
    <property type="entry name" value="PyrdxlP-dep_Trfase_major"/>
</dbReference>
<organism evidence="3">
    <name type="scientific">marine metagenome</name>
    <dbReference type="NCBI Taxonomy" id="408172"/>
    <lineage>
        <taxon>unclassified sequences</taxon>
        <taxon>metagenomes</taxon>
        <taxon>ecological metagenomes</taxon>
    </lineage>
</organism>
<dbReference type="PANTHER" id="PTHR32328">
    <property type="entry name" value="L-SERYL-TRNA(SEC) SELENIUM TRANSFERASE"/>
    <property type="match status" value="1"/>
</dbReference>
<name>A0A382LHA9_9ZZZZ</name>
<evidence type="ECO:0000256" key="1">
    <source>
        <dbReference type="ARBA" id="ARBA00001933"/>
    </source>
</evidence>
<dbReference type="GO" id="GO:0004125">
    <property type="term" value="F:L-seryl-tRNA(Sec) selenium transferase activity"/>
    <property type="evidence" value="ECO:0007669"/>
    <property type="project" value="TreeGrafter"/>
</dbReference>
<keyword evidence="2" id="KW-0663">Pyridoxal phosphate</keyword>
<dbReference type="PANTHER" id="PTHR32328:SF0">
    <property type="entry name" value="L-SERYL-TRNA(SEC) SELENIUM TRANSFERASE"/>
    <property type="match status" value="1"/>
</dbReference>
<dbReference type="InterPro" id="IPR015424">
    <property type="entry name" value="PyrdxlP-dep_Trfase"/>
</dbReference>
<evidence type="ECO:0000313" key="3">
    <source>
        <dbReference type="EMBL" id="SVC35593.1"/>
    </source>
</evidence>
<comment type="cofactor">
    <cofactor evidence="1">
        <name>pyridoxal 5'-phosphate</name>
        <dbReference type="ChEBI" id="CHEBI:597326"/>
    </cofactor>
</comment>
<sequence length="353" mass="39175">MKNNIFQRFGIEKVINASSWVTVLGGNIMPQEVVNAMAEAAPIFLDMVKLNDKAGDLIARITGAEAGLVVNGASAGQVLMVAACMTGNDEAKAAQLPNTKGMKTEIIIQRCHRNRYDGAFLLPGAKFNEIGKSSNTSEWEFENAINENTLCISYIYAPFHKHPINLSRVIELAHKYNIPVIVDAAAEIPPSGNLKKFISEGADMVTFSGGKGIKGPQSSGILCGKKDLIDAAKLNSLNYHSHHANIGRPMKVCKEEIIGLMVALELFEKTDHETQWKYWKEQSMKILNSIKNIEGLQVCLEEYDHNRQGPQVVIYFNHNWRGPSQRVIRMKLLEGNPPIHIGYGGYKDEIWIT</sequence>
<dbReference type="Gene3D" id="3.40.640.10">
    <property type="entry name" value="Type I PLP-dependent aspartate aminotransferase-like (Major domain)"/>
    <property type="match status" value="1"/>
</dbReference>
<dbReference type="Pfam" id="PF03841">
    <property type="entry name" value="SelA"/>
    <property type="match status" value="1"/>
</dbReference>
<dbReference type="InterPro" id="IPR018319">
    <property type="entry name" value="SelA-like"/>
</dbReference>
<accession>A0A382LHA9</accession>
<gene>
    <name evidence="3" type="ORF">METZ01_LOCUS288447</name>
</gene>
<dbReference type="EMBL" id="UINC01086802">
    <property type="protein sequence ID" value="SVC35593.1"/>
    <property type="molecule type" value="Genomic_DNA"/>
</dbReference>
<proteinExistence type="predicted"/>
<feature type="non-terminal residue" evidence="3">
    <location>
        <position position="353"/>
    </location>
</feature>
<dbReference type="AlphaFoldDB" id="A0A382LHA9"/>
<protein>
    <recommendedName>
        <fullName evidence="4">Aminotransferase class V domain-containing protein</fullName>
    </recommendedName>
</protein>
<dbReference type="SUPFAM" id="SSF53383">
    <property type="entry name" value="PLP-dependent transferases"/>
    <property type="match status" value="1"/>
</dbReference>
<reference evidence="3" key="1">
    <citation type="submission" date="2018-05" db="EMBL/GenBank/DDBJ databases">
        <authorList>
            <person name="Lanie J.A."/>
            <person name="Ng W.-L."/>
            <person name="Kazmierczak K.M."/>
            <person name="Andrzejewski T.M."/>
            <person name="Davidsen T.M."/>
            <person name="Wayne K.J."/>
            <person name="Tettelin H."/>
            <person name="Glass J.I."/>
            <person name="Rusch D."/>
            <person name="Podicherti R."/>
            <person name="Tsui H.-C.T."/>
            <person name="Winkler M.E."/>
        </authorList>
    </citation>
    <scope>NUCLEOTIDE SEQUENCE</scope>
</reference>
<evidence type="ECO:0008006" key="4">
    <source>
        <dbReference type="Google" id="ProtNLM"/>
    </source>
</evidence>
<evidence type="ECO:0000256" key="2">
    <source>
        <dbReference type="ARBA" id="ARBA00022898"/>
    </source>
</evidence>